<feature type="domain" description="C2H2-type" evidence="8">
    <location>
        <begin position="291"/>
        <end position="319"/>
    </location>
</feature>
<evidence type="ECO:0000256" key="7">
    <source>
        <dbReference type="PROSITE-ProRule" id="PRU00042"/>
    </source>
</evidence>
<evidence type="ECO:0000256" key="1">
    <source>
        <dbReference type="ARBA" id="ARBA00004123"/>
    </source>
</evidence>
<evidence type="ECO:0000256" key="4">
    <source>
        <dbReference type="ARBA" id="ARBA00022771"/>
    </source>
</evidence>
<dbReference type="RefSeq" id="XP_052745614.1">
    <property type="nucleotide sequence ID" value="XM_052889654.1"/>
</dbReference>
<feature type="domain" description="C2H2-type" evidence="8">
    <location>
        <begin position="263"/>
        <end position="290"/>
    </location>
</feature>
<dbReference type="Proteomes" id="UP001652582">
    <property type="component" value="Chromosome 26"/>
</dbReference>
<dbReference type="PROSITE" id="PS00028">
    <property type="entry name" value="ZINC_FINGER_C2H2_1"/>
    <property type="match status" value="8"/>
</dbReference>
<feature type="domain" description="C2H2-type" evidence="8">
    <location>
        <begin position="235"/>
        <end position="262"/>
    </location>
</feature>
<feature type="domain" description="C2H2-type" evidence="8">
    <location>
        <begin position="148"/>
        <end position="171"/>
    </location>
</feature>
<evidence type="ECO:0000259" key="8">
    <source>
        <dbReference type="PROSITE" id="PS50157"/>
    </source>
</evidence>
<dbReference type="InterPro" id="IPR036236">
    <property type="entry name" value="Znf_C2H2_sf"/>
</dbReference>
<dbReference type="SUPFAM" id="SSF57667">
    <property type="entry name" value="beta-beta-alpha zinc fingers"/>
    <property type="match status" value="3"/>
</dbReference>
<dbReference type="PROSITE" id="PS50157">
    <property type="entry name" value="ZINC_FINGER_C2H2_2"/>
    <property type="match status" value="7"/>
</dbReference>
<evidence type="ECO:0000256" key="5">
    <source>
        <dbReference type="ARBA" id="ARBA00022833"/>
    </source>
</evidence>
<keyword evidence="2" id="KW-0479">Metal-binding</keyword>
<evidence type="ECO:0000256" key="3">
    <source>
        <dbReference type="ARBA" id="ARBA00022737"/>
    </source>
</evidence>
<dbReference type="PANTHER" id="PTHR24394:SF29">
    <property type="entry name" value="MYONEURIN"/>
    <property type="match status" value="1"/>
</dbReference>
<dbReference type="Pfam" id="PF13894">
    <property type="entry name" value="zf-C2H2_4"/>
    <property type="match status" value="1"/>
</dbReference>
<accession>A0ABM3M3L1</accession>
<gene>
    <name evidence="10" type="primary">LOC128199564</name>
</gene>
<reference evidence="10" key="1">
    <citation type="submission" date="2025-08" db="UniProtKB">
        <authorList>
            <consortium name="RefSeq"/>
        </authorList>
    </citation>
    <scope>IDENTIFICATION</scope>
</reference>
<keyword evidence="5" id="KW-0862">Zinc</keyword>
<dbReference type="Gene3D" id="3.30.160.60">
    <property type="entry name" value="Classic Zinc Finger"/>
    <property type="match status" value="6"/>
</dbReference>
<evidence type="ECO:0000313" key="9">
    <source>
        <dbReference type="Proteomes" id="UP001652582"/>
    </source>
</evidence>
<keyword evidence="3" id="KW-0677">Repeat</keyword>
<dbReference type="InterPro" id="IPR041661">
    <property type="entry name" value="ZN622/Rei1/Reh1_Znf-C2H2"/>
</dbReference>
<feature type="domain" description="C2H2-type" evidence="8">
    <location>
        <begin position="206"/>
        <end position="234"/>
    </location>
</feature>
<feature type="domain" description="C2H2-type" evidence="8">
    <location>
        <begin position="1"/>
        <end position="28"/>
    </location>
</feature>
<keyword evidence="6" id="KW-0539">Nucleus</keyword>
<evidence type="ECO:0000256" key="6">
    <source>
        <dbReference type="ARBA" id="ARBA00023242"/>
    </source>
</evidence>
<dbReference type="Pfam" id="PF12756">
    <property type="entry name" value="zf-C2H2_2"/>
    <property type="match status" value="1"/>
</dbReference>
<evidence type="ECO:0000313" key="10">
    <source>
        <dbReference type="RefSeq" id="XP_052745614.1"/>
    </source>
</evidence>
<dbReference type="GeneID" id="128199564"/>
<evidence type="ECO:0000256" key="2">
    <source>
        <dbReference type="ARBA" id="ARBA00022723"/>
    </source>
</evidence>
<feature type="domain" description="C2H2-type" evidence="8">
    <location>
        <begin position="121"/>
        <end position="143"/>
    </location>
</feature>
<proteinExistence type="predicted"/>
<organism evidence="9 10">
    <name type="scientific">Bicyclus anynana</name>
    <name type="common">Squinting bush brown butterfly</name>
    <dbReference type="NCBI Taxonomy" id="110368"/>
    <lineage>
        <taxon>Eukaryota</taxon>
        <taxon>Metazoa</taxon>
        <taxon>Ecdysozoa</taxon>
        <taxon>Arthropoda</taxon>
        <taxon>Hexapoda</taxon>
        <taxon>Insecta</taxon>
        <taxon>Pterygota</taxon>
        <taxon>Neoptera</taxon>
        <taxon>Endopterygota</taxon>
        <taxon>Lepidoptera</taxon>
        <taxon>Glossata</taxon>
        <taxon>Ditrysia</taxon>
        <taxon>Papilionoidea</taxon>
        <taxon>Nymphalidae</taxon>
        <taxon>Satyrinae</taxon>
        <taxon>Satyrini</taxon>
        <taxon>Mycalesina</taxon>
        <taxon>Bicyclus</taxon>
    </lineage>
</organism>
<keyword evidence="9" id="KW-1185">Reference proteome</keyword>
<dbReference type="Pfam" id="PF00096">
    <property type="entry name" value="zf-C2H2"/>
    <property type="match status" value="3"/>
</dbReference>
<protein>
    <submittedName>
        <fullName evidence="10">Oocyte zinc finger protein XlCOF19-like</fullName>
    </submittedName>
</protein>
<keyword evidence="4 7" id="KW-0863">Zinc-finger</keyword>
<sequence>MCCFCNNNFVNPADLKTHTLSTHNNSDDIRDFMKKQRPSAFLMKLDITQLKCTVCDASIDGVEGLFDHLQQEHDKRLHREVMNRIIPFKFEGEALQCVICPSVFTKYKMLFEHMHTHYRNYVCKICDSGFINPKALLNHSESHIKGSFACSKCDKVFENPQKMRNHFNAAHRFMNKIHRCGVCNERFKCIRIKNRHMITVHGMSPLKCLACDKSFTTPSSLRLHRQNYHLMERRFQCTECEKNFFNNAGLKNHMLKHTGRKDFQCTVCLKWFTRKSVLTQHMRIHANDRRYICMHCGRGFVQKCSWRGHMRTVHGENDK</sequence>
<name>A0ABM3M3L1_BICAN</name>
<comment type="subcellular location">
    <subcellularLocation>
        <location evidence="1">Nucleus</location>
    </subcellularLocation>
</comment>
<dbReference type="InterPro" id="IPR013087">
    <property type="entry name" value="Znf_C2H2_type"/>
</dbReference>
<dbReference type="PANTHER" id="PTHR24394">
    <property type="entry name" value="ZINC FINGER PROTEIN"/>
    <property type="match status" value="1"/>
</dbReference>
<dbReference type="SMART" id="SM00355">
    <property type="entry name" value="ZnF_C2H2"/>
    <property type="match status" value="10"/>
</dbReference>